<keyword evidence="4" id="KW-0804">Transcription</keyword>
<accession>A0A6A5ZGX1</accession>
<proteinExistence type="predicted"/>
<sequence>MPLAPLVPAKRPFLEESEINFAQDLVVAPFPGWNFDSPGVVKVSGRNEPTDHLTPDSGLTLPKDNGTSLDPDMVLPPPLPSDDVLTELIHLFLTHFHHILPCFHKASLLRDVRNRYLQTRAPLVLYAIISLAAQMHHDPAIQVQQNDWYNQAKFLYELTTREPDHALRTLQAIVCLQLHGCAKGDYSAMWLSIGKVWRQACALGANRLDSDHQQMFQLMPEPATAVEREELRRTLWILFMLDRELSWPTGWPHAIDDRYFKINLPLEEEAFQAMTSESEDLSKHSLPFTRNLKSLIASIPSTSERPNLLHCLVVANVLLGRVTEHIHSLHEDPSDPEYVEECQKLDDHIITLRLSLPRATTSILDAPPESRNNVIWLVTTLNTIAILLHFRVADMTDPDESREQFSRAVIAAKNTMSVVKDASRISTDLLLNSHIAASLYIASAVLIIQWKLTGDQSLKADIDLVGLIFDRVYEVFTFPGLKFKLALLHDMERSEESIIKMRDRGMKGLLADCSKWKFVQDYVTKHGIVLPHFL</sequence>
<dbReference type="GO" id="GO:0000981">
    <property type="term" value="F:DNA-binding transcription factor activity, RNA polymerase II-specific"/>
    <property type="evidence" value="ECO:0007669"/>
    <property type="project" value="InterPro"/>
</dbReference>
<evidence type="ECO:0000313" key="9">
    <source>
        <dbReference type="Proteomes" id="UP000799770"/>
    </source>
</evidence>
<dbReference type="GO" id="GO:0006351">
    <property type="term" value="P:DNA-templated transcription"/>
    <property type="evidence" value="ECO:0007669"/>
    <property type="project" value="InterPro"/>
</dbReference>
<dbReference type="GO" id="GO:0008270">
    <property type="term" value="F:zinc ion binding"/>
    <property type="evidence" value="ECO:0007669"/>
    <property type="project" value="InterPro"/>
</dbReference>
<dbReference type="OrthoDB" id="2943660at2759"/>
<feature type="region of interest" description="Disordered" evidence="6">
    <location>
        <begin position="44"/>
        <end position="67"/>
    </location>
</feature>
<evidence type="ECO:0000256" key="6">
    <source>
        <dbReference type="SAM" id="MobiDB-lite"/>
    </source>
</evidence>
<evidence type="ECO:0000256" key="5">
    <source>
        <dbReference type="ARBA" id="ARBA00023242"/>
    </source>
</evidence>
<dbReference type="InterPro" id="IPR007219">
    <property type="entry name" value="XnlR_reg_dom"/>
</dbReference>
<dbReference type="AlphaFoldDB" id="A0A6A5ZGX1"/>
<dbReference type="PANTHER" id="PTHR47338:SF10">
    <property type="entry name" value="TRANSCRIPTION FACTOR DOMAIN-CONTAINING PROTEIN-RELATED"/>
    <property type="match status" value="1"/>
</dbReference>
<keyword evidence="5" id="KW-0539">Nucleus</keyword>
<evidence type="ECO:0000256" key="1">
    <source>
        <dbReference type="ARBA" id="ARBA00004123"/>
    </source>
</evidence>
<organism evidence="8 9">
    <name type="scientific">Lophiotrema nucula</name>
    <dbReference type="NCBI Taxonomy" id="690887"/>
    <lineage>
        <taxon>Eukaryota</taxon>
        <taxon>Fungi</taxon>
        <taxon>Dikarya</taxon>
        <taxon>Ascomycota</taxon>
        <taxon>Pezizomycotina</taxon>
        <taxon>Dothideomycetes</taxon>
        <taxon>Pleosporomycetidae</taxon>
        <taxon>Pleosporales</taxon>
        <taxon>Lophiotremataceae</taxon>
        <taxon>Lophiotrema</taxon>
    </lineage>
</organism>
<feature type="domain" description="Xylanolytic transcriptional activator regulatory" evidence="7">
    <location>
        <begin position="189"/>
        <end position="271"/>
    </location>
</feature>
<comment type="subcellular location">
    <subcellularLocation>
        <location evidence="1">Nucleus</location>
    </subcellularLocation>
</comment>
<dbReference type="EMBL" id="ML977317">
    <property type="protein sequence ID" value="KAF2118153.1"/>
    <property type="molecule type" value="Genomic_DNA"/>
</dbReference>
<evidence type="ECO:0000256" key="3">
    <source>
        <dbReference type="ARBA" id="ARBA00023015"/>
    </source>
</evidence>
<dbReference type="GO" id="GO:0005634">
    <property type="term" value="C:nucleus"/>
    <property type="evidence" value="ECO:0007669"/>
    <property type="project" value="UniProtKB-SubCell"/>
</dbReference>
<keyword evidence="2" id="KW-0479">Metal-binding</keyword>
<keyword evidence="3" id="KW-0805">Transcription regulation</keyword>
<dbReference type="InterPro" id="IPR050815">
    <property type="entry name" value="TF_fung"/>
</dbReference>
<dbReference type="PANTHER" id="PTHR47338">
    <property type="entry name" value="ZN(II)2CYS6 TRANSCRIPTION FACTOR (EUROFUNG)-RELATED"/>
    <property type="match status" value="1"/>
</dbReference>
<dbReference type="SMART" id="SM00906">
    <property type="entry name" value="Fungal_trans"/>
    <property type="match status" value="1"/>
</dbReference>
<dbReference type="Proteomes" id="UP000799770">
    <property type="component" value="Unassembled WGS sequence"/>
</dbReference>
<evidence type="ECO:0000256" key="4">
    <source>
        <dbReference type="ARBA" id="ARBA00023163"/>
    </source>
</evidence>
<gene>
    <name evidence="8" type="ORF">BDV96DRAFT_378946</name>
</gene>
<reference evidence="8" key="1">
    <citation type="journal article" date="2020" name="Stud. Mycol.">
        <title>101 Dothideomycetes genomes: a test case for predicting lifestyles and emergence of pathogens.</title>
        <authorList>
            <person name="Haridas S."/>
            <person name="Albert R."/>
            <person name="Binder M."/>
            <person name="Bloem J."/>
            <person name="Labutti K."/>
            <person name="Salamov A."/>
            <person name="Andreopoulos B."/>
            <person name="Baker S."/>
            <person name="Barry K."/>
            <person name="Bills G."/>
            <person name="Bluhm B."/>
            <person name="Cannon C."/>
            <person name="Castanera R."/>
            <person name="Culley D."/>
            <person name="Daum C."/>
            <person name="Ezra D."/>
            <person name="Gonzalez J."/>
            <person name="Henrissat B."/>
            <person name="Kuo A."/>
            <person name="Liang C."/>
            <person name="Lipzen A."/>
            <person name="Lutzoni F."/>
            <person name="Magnuson J."/>
            <person name="Mondo S."/>
            <person name="Nolan M."/>
            <person name="Ohm R."/>
            <person name="Pangilinan J."/>
            <person name="Park H.-J."/>
            <person name="Ramirez L."/>
            <person name="Alfaro M."/>
            <person name="Sun H."/>
            <person name="Tritt A."/>
            <person name="Yoshinaga Y."/>
            <person name="Zwiers L.-H."/>
            <person name="Turgeon B."/>
            <person name="Goodwin S."/>
            <person name="Spatafora J."/>
            <person name="Crous P."/>
            <person name="Grigoriev I."/>
        </authorList>
    </citation>
    <scope>NUCLEOTIDE SEQUENCE</scope>
    <source>
        <strain evidence="8">CBS 627.86</strain>
    </source>
</reference>
<evidence type="ECO:0000256" key="2">
    <source>
        <dbReference type="ARBA" id="ARBA00022723"/>
    </source>
</evidence>
<name>A0A6A5ZGX1_9PLEO</name>
<evidence type="ECO:0000313" key="8">
    <source>
        <dbReference type="EMBL" id="KAF2118153.1"/>
    </source>
</evidence>
<dbReference type="Pfam" id="PF04082">
    <property type="entry name" value="Fungal_trans"/>
    <property type="match status" value="1"/>
</dbReference>
<keyword evidence="9" id="KW-1185">Reference proteome</keyword>
<evidence type="ECO:0000259" key="7">
    <source>
        <dbReference type="SMART" id="SM00906"/>
    </source>
</evidence>
<dbReference type="CDD" id="cd12148">
    <property type="entry name" value="fungal_TF_MHR"/>
    <property type="match status" value="1"/>
</dbReference>
<dbReference type="GO" id="GO:0003677">
    <property type="term" value="F:DNA binding"/>
    <property type="evidence" value="ECO:0007669"/>
    <property type="project" value="InterPro"/>
</dbReference>
<protein>
    <submittedName>
        <fullName evidence="8">Fungal-specific transcription factor domain-containing protein</fullName>
    </submittedName>
</protein>